<dbReference type="EMBL" id="BMKK01000005">
    <property type="protein sequence ID" value="GGD60653.1"/>
    <property type="molecule type" value="Genomic_DNA"/>
</dbReference>
<dbReference type="RefSeq" id="WP_188766510.1">
    <property type="nucleotide sequence ID" value="NZ_BMKK01000005.1"/>
</dbReference>
<dbReference type="AlphaFoldDB" id="A0A917DRU3"/>
<proteinExistence type="predicted"/>
<dbReference type="InterPro" id="IPR024353">
    <property type="entry name" value="DUF3871"/>
</dbReference>
<reference evidence="1" key="1">
    <citation type="journal article" date="2014" name="Int. J. Syst. Evol. Microbiol.">
        <title>Complete genome sequence of Corynebacterium casei LMG S-19264T (=DSM 44701T), isolated from a smear-ripened cheese.</title>
        <authorList>
            <consortium name="US DOE Joint Genome Institute (JGI-PGF)"/>
            <person name="Walter F."/>
            <person name="Albersmeier A."/>
            <person name="Kalinowski J."/>
            <person name="Ruckert C."/>
        </authorList>
    </citation>
    <scope>NUCLEOTIDE SEQUENCE</scope>
    <source>
        <strain evidence="1">CGMCC 1.15958</strain>
    </source>
</reference>
<evidence type="ECO:0000313" key="2">
    <source>
        <dbReference type="Proteomes" id="UP000609064"/>
    </source>
</evidence>
<comment type="caution">
    <text evidence="1">The sequence shown here is derived from an EMBL/GenBank/DDBJ whole genome shotgun (WGS) entry which is preliminary data.</text>
</comment>
<sequence length="326" mass="37518">MELQTLFKPQPTLVLDNYQVSTDNVFIQANTEPMSMYDVEHNHLIPVYVKDNEPVISHQDFINSTLEVVNHVYKNEQILHPAIRVSHPIKGRTPEAKDKPAKDLLEHEKTIYYERMAFVIEIPTIRDNVNGNTLNLTIGGVKSYSLDNLYSKKGGDEHFKVFIGFQNKVCCNLCVWSDGFVGNLKANNVNQLMQQIYKLITNYRAEQQLLALQNLMNYSLTEHQFATLIGKSKLYNYLPVKEKKELPLLSFGDSQINMVARDYYQDKSFCRNDDGSISLWNTYNLFTGANKQSYIDTFLDRGVNAFDFTNSVVQALESKQGNWFLN</sequence>
<evidence type="ECO:0000313" key="1">
    <source>
        <dbReference type="EMBL" id="GGD60653.1"/>
    </source>
</evidence>
<evidence type="ECO:0008006" key="3">
    <source>
        <dbReference type="Google" id="ProtNLM"/>
    </source>
</evidence>
<dbReference type="Pfam" id="PF12987">
    <property type="entry name" value="DUF3871"/>
    <property type="match status" value="1"/>
</dbReference>
<organism evidence="1 2">
    <name type="scientific">Emticicia aquatilis</name>
    <dbReference type="NCBI Taxonomy" id="1537369"/>
    <lineage>
        <taxon>Bacteria</taxon>
        <taxon>Pseudomonadati</taxon>
        <taxon>Bacteroidota</taxon>
        <taxon>Cytophagia</taxon>
        <taxon>Cytophagales</taxon>
        <taxon>Leadbetterellaceae</taxon>
        <taxon>Emticicia</taxon>
    </lineage>
</organism>
<dbReference type="Proteomes" id="UP000609064">
    <property type="component" value="Unassembled WGS sequence"/>
</dbReference>
<accession>A0A917DRU3</accession>
<keyword evidence="2" id="KW-1185">Reference proteome</keyword>
<gene>
    <name evidence="1" type="ORF">GCM10011514_25740</name>
</gene>
<protein>
    <recommendedName>
        <fullName evidence="3">DUF3871 family protein</fullName>
    </recommendedName>
</protein>
<reference evidence="1" key="2">
    <citation type="submission" date="2020-09" db="EMBL/GenBank/DDBJ databases">
        <authorList>
            <person name="Sun Q."/>
            <person name="Zhou Y."/>
        </authorList>
    </citation>
    <scope>NUCLEOTIDE SEQUENCE</scope>
    <source>
        <strain evidence="1">CGMCC 1.15958</strain>
    </source>
</reference>
<name>A0A917DRU3_9BACT</name>